<comment type="function">
    <text evidence="1">Is involved in generating a small heat-stable compound (Nod), an acylated oligomer of N-acetylglucosamine, that stimulates mitosis in various plant protoplasts.</text>
</comment>
<evidence type="ECO:0000259" key="6">
    <source>
        <dbReference type="PROSITE" id="PS51677"/>
    </source>
</evidence>
<evidence type="ECO:0000256" key="3">
    <source>
        <dbReference type="ARBA" id="ARBA00020071"/>
    </source>
</evidence>
<dbReference type="PROSITE" id="PS51677">
    <property type="entry name" value="NODB"/>
    <property type="match status" value="1"/>
</dbReference>
<dbReference type="Pfam" id="PF01522">
    <property type="entry name" value="Polysacc_deac_1"/>
    <property type="match status" value="2"/>
</dbReference>
<evidence type="ECO:0000313" key="7">
    <source>
        <dbReference type="EMBL" id="MCI4682790.1"/>
    </source>
</evidence>
<sequence>MNWKKNAISAGFGLFRATRLHRFAGELFRGRGVLLTFHRVRPAPQTGFAPNALLEITPEFFDAVLTRLRESGFALVSLDEAMFRLVSGEGGPFAALTFDDGFRDILDDVLPALERHDAPAAFYLAPGLADRTARLWWVELEEAILRLDRIELELDGARLSLPAGGDDEKSVAFERVYRLLRGGGDERLLAAVTELSAKAEIEARAVVEANCLDWEGLRELAAHDLATIGAHSMTHPRLSSLPVEAARREMAESRDRLESELGQTVRHFAYPYGAADSAGPREFTLAAETGFATAVTTRPGMIFPEHAGHLFALPRLSVNGLWQDLASFDVLLSGAPFALWNAGRRLNVG</sequence>
<dbReference type="InterPro" id="IPR011330">
    <property type="entry name" value="Glyco_hydro/deAcase_b/a-brl"/>
</dbReference>
<evidence type="ECO:0000256" key="2">
    <source>
        <dbReference type="ARBA" id="ARBA00010973"/>
    </source>
</evidence>
<name>A0ABS9Z5W1_9HYPH</name>
<keyword evidence="8" id="KW-1185">Reference proteome</keyword>
<dbReference type="InterPro" id="IPR002509">
    <property type="entry name" value="NODB_dom"/>
</dbReference>
<evidence type="ECO:0000256" key="4">
    <source>
        <dbReference type="ARBA" id="ARBA00022729"/>
    </source>
</evidence>
<feature type="domain" description="NodB homology" evidence="6">
    <location>
        <begin position="92"/>
        <end position="349"/>
    </location>
</feature>
<evidence type="ECO:0000313" key="8">
    <source>
        <dbReference type="Proteomes" id="UP001139104"/>
    </source>
</evidence>
<dbReference type="Proteomes" id="UP001139104">
    <property type="component" value="Unassembled WGS sequence"/>
</dbReference>
<comment type="similarity">
    <text evidence="2">Belongs to the polysaccharide deacetylase family.</text>
</comment>
<evidence type="ECO:0000256" key="5">
    <source>
        <dbReference type="ARBA" id="ARBA00032976"/>
    </source>
</evidence>
<dbReference type="CDD" id="cd10968">
    <property type="entry name" value="CE4_Mlr8448_like_5s"/>
    <property type="match status" value="1"/>
</dbReference>
<dbReference type="SUPFAM" id="SSF88713">
    <property type="entry name" value="Glycoside hydrolase/deacetylase"/>
    <property type="match status" value="1"/>
</dbReference>
<dbReference type="PANTHER" id="PTHR34216">
    <property type="match status" value="1"/>
</dbReference>
<dbReference type="InterPro" id="IPR051398">
    <property type="entry name" value="Polysacch_Deacetylase"/>
</dbReference>
<dbReference type="PANTHER" id="PTHR34216:SF7">
    <property type="entry name" value="POLY-BETA-1,6-N-ACETYL-D-GLUCOSAMINE N-DEACETYLASE"/>
    <property type="match status" value="1"/>
</dbReference>
<dbReference type="Gene3D" id="3.20.20.370">
    <property type="entry name" value="Glycoside hydrolase/deacetylase"/>
    <property type="match status" value="1"/>
</dbReference>
<gene>
    <name evidence="7" type="ORF">K2U94_08420</name>
</gene>
<dbReference type="EMBL" id="JAIVFP010000001">
    <property type="protein sequence ID" value="MCI4682790.1"/>
    <property type="molecule type" value="Genomic_DNA"/>
</dbReference>
<comment type="caution">
    <text evidence="7">The sequence shown here is derived from an EMBL/GenBank/DDBJ whole genome shotgun (WGS) entry which is preliminary data.</text>
</comment>
<dbReference type="RefSeq" id="WP_243066784.1">
    <property type="nucleotide sequence ID" value="NZ_JAIVFK010000044.1"/>
</dbReference>
<protein>
    <recommendedName>
        <fullName evidence="3">Chitooligosaccharide deacetylase</fullName>
    </recommendedName>
    <alternativeName>
        <fullName evidence="5">Nodulation protein B</fullName>
    </alternativeName>
</protein>
<evidence type="ECO:0000256" key="1">
    <source>
        <dbReference type="ARBA" id="ARBA00003236"/>
    </source>
</evidence>
<organism evidence="7 8">
    <name type="scientific">Candidatus Rhodoblastus alkanivorans</name>
    <dbReference type="NCBI Taxonomy" id="2954117"/>
    <lineage>
        <taxon>Bacteria</taxon>
        <taxon>Pseudomonadati</taxon>
        <taxon>Pseudomonadota</taxon>
        <taxon>Alphaproteobacteria</taxon>
        <taxon>Hyphomicrobiales</taxon>
        <taxon>Rhodoblastaceae</taxon>
        <taxon>Rhodoblastus</taxon>
    </lineage>
</organism>
<reference evidence="7" key="1">
    <citation type="journal article" date="2022" name="ISME J.">
        <title>Identification of active gaseous-alkane degraders at natural gas seeps.</title>
        <authorList>
            <person name="Farhan Ul Haque M."/>
            <person name="Hernandez M."/>
            <person name="Crombie A.T."/>
            <person name="Murrell J.C."/>
        </authorList>
    </citation>
    <scope>NUCLEOTIDE SEQUENCE</scope>
    <source>
        <strain evidence="7">PC2</strain>
    </source>
</reference>
<proteinExistence type="inferred from homology"/>
<accession>A0ABS9Z5W1</accession>
<keyword evidence="4" id="KW-0732">Signal</keyword>